<dbReference type="AlphaFoldDB" id="A0A6J0BHC8"/>
<dbReference type="OrthoDB" id="25896at2759"/>
<name>A0A6J0BHC8_NEOLC</name>
<dbReference type="SMART" id="SM00174">
    <property type="entry name" value="RHO"/>
    <property type="match status" value="1"/>
</dbReference>
<dbReference type="InterPro" id="IPR027417">
    <property type="entry name" value="P-loop_NTPase"/>
</dbReference>
<dbReference type="Gene3D" id="3.40.50.300">
    <property type="entry name" value="P-loop containing nucleotide triphosphate hydrolases"/>
    <property type="match status" value="1"/>
</dbReference>
<dbReference type="SUPFAM" id="SSF52540">
    <property type="entry name" value="P-loop containing nucleoside triphosphate hydrolases"/>
    <property type="match status" value="1"/>
</dbReference>
<dbReference type="NCBIfam" id="TIGR00231">
    <property type="entry name" value="small_GTP"/>
    <property type="match status" value="1"/>
</dbReference>
<dbReference type="FunFam" id="3.40.50.300:FF:001204">
    <property type="entry name" value="Small GTP-binding protein, putative"/>
    <property type="match status" value="1"/>
</dbReference>
<dbReference type="GeneID" id="107220215"/>
<dbReference type="PROSITE" id="PS51421">
    <property type="entry name" value="RAS"/>
    <property type="match status" value="1"/>
</dbReference>
<dbReference type="PANTHER" id="PTHR47978">
    <property type="match status" value="1"/>
</dbReference>
<sequence length="204" mass="22950">MYNDMPKVDLKVVLLGSSNVGKTSLLERFIDDRFNENLPNQSTIGAAFASKEVCVNNIKFTLGIWDTAGSERYQSMTKLYYRGAKAAIVCYDVTNLESWERAKYWVRELRSVEETCVVYLCGTKKDILDEGKTATPDLDIVERYAAGIQCKFYLVSNKTGEKTSELFDEISKDYISDPDNLHSVMEAITLTANSKTDSRCCPIG</sequence>
<accession>A0A6J0BHC8</accession>
<comment type="similarity">
    <text evidence="1">Belongs to the small GTPase superfamily. Rab family.</text>
</comment>
<evidence type="ECO:0000256" key="1">
    <source>
        <dbReference type="ARBA" id="ARBA00006270"/>
    </source>
</evidence>
<reference evidence="4" key="1">
    <citation type="submission" date="2025-04" db="UniProtKB">
        <authorList>
            <consortium name="RefSeq"/>
        </authorList>
    </citation>
    <scope>IDENTIFICATION</scope>
    <source>
        <tissue evidence="5">Thorax and Abdomen</tissue>
        <tissue evidence="4">Whole body</tissue>
    </source>
</reference>
<dbReference type="InterPro" id="IPR001806">
    <property type="entry name" value="Small_GTPase"/>
</dbReference>
<dbReference type="SMART" id="SM00176">
    <property type="entry name" value="RAN"/>
    <property type="match status" value="1"/>
</dbReference>
<protein>
    <submittedName>
        <fullName evidence="4 5">Ras-related protein Rab-24</fullName>
    </submittedName>
</protein>
<dbReference type="SMART" id="SM00173">
    <property type="entry name" value="RAS"/>
    <property type="match status" value="1"/>
</dbReference>
<dbReference type="PRINTS" id="PR00449">
    <property type="entry name" value="RASTRNSFRMNG"/>
</dbReference>
<dbReference type="SMART" id="SM00175">
    <property type="entry name" value="RAB"/>
    <property type="match status" value="1"/>
</dbReference>
<evidence type="ECO:0000313" key="3">
    <source>
        <dbReference type="Proteomes" id="UP000829291"/>
    </source>
</evidence>
<evidence type="ECO:0000313" key="4">
    <source>
        <dbReference type="RefSeq" id="XP_015514195.1"/>
    </source>
</evidence>
<proteinExistence type="inferred from homology"/>
<dbReference type="Pfam" id="PF00071">
    <property type="entry name" value="Ras"/>
    <property type="match status" value="1"/>
</dbReference>
<organism evidence="3 4">
    <name type="scientific">Neodiprion lecontei</name>
    <name type="common">Redheaded pine sawfly</name>
    <dbReference type="NCBI Taxonomy" id="441921"/>
    <lineage>
        <taxon>Eukaryota</taxon>
        <taxon>Metazoa</taxon>
        <taxon>Ecdysozoa</taxon>
        <taxon>Arthropoda</taxon>
        <taxon>Hexapoda</taxon>
        <taxon>Insecta</taxon>
        <taxon>Pterygota</taxon>
        <taxon>Neoptera</taxon>
        <taxon>Endopterygota</taxon>
        <taxon>Hymenoptera</taxon>
        <taxon>Tenthredinoidea</taxon>
        <taxon>Diprionidae</taxon>
        <taxon>Diprioninae</taxon>
        <taxon>Neodiprion</taxon>
    </lineage>
</organism>
<gene>
    <name evidence="4 5" type="primary">LOC107220215</name>
</gene>
<keyword evidence="3" id="KW-1185">Reference proteome</keyword>
<keyword evidence="2" id="KW-0547">Nucleotide-binding</keyword>
<evidence type="ECO:0000313" key="5">
    <source>
        <dbReference type="RefSeq" id="XP_046598454.1"/>
    </source>
</evidence>
<dbReference type="InterPro" id="IPR005225">
    <property type="entry name" value="Small_GTP-bd"/>
</dbReference>
<dbReference type="KEGG" id="nlo:107220215"/>
<dbReference type="GO" id="GO:0005525">
    <property type="term" value="F:GTP binding"/>
    <property type="evidence" value="ECO:0007669"/>
    <property type="project" value="InterPro"/>
</dbReference>
<dbReference type="InParanoid" id="A0A6J0BHC8"/>
<dbReference type="RefSeq" id="XP_046598454.1">
    <property type="nucleotide sequence ID" value="XM_046742498.1"/>
</dbReference>
<evidence type="ECO:0000256" key="2">
    <source>
        <dbReference type="ARBA" id="ARBA00022741"/>
    </source>
</evidence>
<dbReference type="PROSITE" id="PS51419">
    <property type="entry name" value="RAB"/>
    <property type="match status" value="1"/>
</dbReference>
<dbReference type="GO" id="GO:0003924">
    <property type="term" value="F:GTPase activity"/>
    <property type="evidence" value="ECO:0007669"/>
    <property type="project" value="InterPro"/>
</dbReference>
<dbReference type="Proteomes" id="UP000829291">
    <property type="component" value="Chromosome 6"/>
</dbReference>
<dbReference type="RefSeq" id="XP_015514195.1">
    <property type="nucleotide sequence ID" value="XM_015658709.1"/>
</dbReference>